<feature type="compositionally biased region" description="Basic and acidic residues" evidence="1">
    <location>
        <begin position="21"/>
        <end position="36"/>
    </location>
</feature>
<feature type="compositionally biased region" description="Acidic residues" evidence="1">
    <location>
        <begin position="1"/>
        <end position="15"/>
    </location>
</feature>
<organism evidence="2 3">
    <name type="scientific">Agrococcus pavilionensis RW1</name>
    <dbReference type="NCBI Taxonomy" id="1330458"/>
    <lineage>
        <taxon>Bacteria</taxon>
        <taxon>Bacillati</taxon>
        <taxon>Actinomycetota</taxon>
        <taxon>Actinomycetes</taxon>
        <taxon>Micrococcales</taxon>
        <taxon>Microbacteriaceae</taxon>
        <taxon>Agrococcus</taxon>
    </lineage>
</organism>
<evidence type="ECO:0000313" key="2">
    <source>
        <dbReference type="EMBL" id="ERG63335.1"/>
    </source>
</evidence>
<evidence type="ECO:0000313" key="3">
    <source>
        <dbReference type="Proteomes" id="UP000016462"/>
    </source>
</evidence>
<evidence type="ECO:0000256" key="1">
    <source>
        <dbReference type="SAM" id="MobiDB-lite"/>
    </source>
</evidence>
<comment type="caution">
    <text evidence="2">The sequence shown here is derived from an EMBL/GenBank/DDBJ whole genome shotgun (WGS) entry which is preliminary data.</text>
</comment>
<accession>U1MRQ4</accession>
<dbReference type="EMBL" id="ASHR01000032">
    <property type="protein sequence ID" value="ERG63335.1"/>
    <property type="molecule type" value="Genomic_DNA"/>
</dbReference>
<gene>
    <name evidence="2" type="ORF">L332_02565</name>
</gene>
<dbReference type="Proteomes" id="UP000016462">
    <property type="component" value="Unassembled WGS sequence"/>
</dbReference>
<reference evidence="2 3" key="1">
    <citation type="journal article" date="2013" name="Genome Announc.">
        <title>First draft genome sequence from a member of the genus agrococcus, isolated from modern microbialites.</title>
        <authorList>
            <person name="White R.A.III."/>
            <person name="Grassa C.J."/>
            <person name="Suttle C.A."/>
        </authorList>
    </citation>
    <scope>NUCLEOTIDE SEQUENCE [LARGE SCALE GENOMIC DNA]</scope>
    <source>
        <strain evidence="2 3">RW1</strain>
    </source>
</reference>
<sequence>MSDEDTGCPDLEPGELEAIQAEDRREERAVSGDAKG</sequence>
<dbReference type="AlphaFoldDB" id="U1MRQ4"/>
<keyword evidence="3" id="KW-1185">Reference proteome</keyword>
<proteinExistence type="predicted"/>
<feature type="region of interest" description="Disordered" evidence="1">
    <location>
        <begin position="1"/>
        <end position="36"/>
    </location>
</feature>
<name>U1MRQ4_9MICO</name>
<protein>
    <submittedName>
        <fullName evidence="2">Uncharacterized protein</fullName>
    </submittedName>
</protein>